<feature type="domain" description="PKD" evidence="1">
    <location>
        <begin position="491"/>
        <end position="578"/>
    </location>
</feature>
<protein>
    <submittedName>
        <fullName evidence="2">PKD domain-containing protein</fullName>
    </submittedName>
</protein>
<evidence type="ECO:0000259" key="1">
    <source>
        <dbReference type="PROSITE" id="PS50093"/>
    </source>
</evidence>
<dbReference type="OrthoDB" id="197688at2"/>
<accession>A0A6B8RPU5</accession>
<dbReference type="Pfam" id="PF13229">
    <property type="entry name" value="Beta_helix"/>
    <property type="match status" value="1"/>
</dbReference>
<dbReference type="InterPro" id="IPR035986">
    <property type="entry name" value="PKD_dom_sf"/>
</dbReference>
<dbReference type="InterPro" id="IPR013783">
    <property type="entry name" value="Ig-like_fold"/>
</dbReference>
<dbReference type="Gene3D" id="2.160.20.10">
    <property type="entry name" value="Single-stranded right-handed beta-helix, Pectin lyase-like"/>
    <property type="match status" value="1"/>
</dbReference>
<proteinExistence type="predicted"/>
<reference evidence="3" key="1">
    <citation type="submission" date="2018-11" db="EMBL/GenBank/DDBJ databases">
        <title>Complete genome sequence of Paenibacillus sp. ML311-T8.</title>
        <authorList>
            <person name="Nam Y.-D."/>
            <person name="Kang J."/>
            <person name="Chung W.-H."/>
            <person name="Park Y.S."/>
        </authorList>
    </citation>
    <scope>NUCLEOTIDE SEQUENCE [LARGE SCALE GENOMIC DNA]</scope>
    <source>
        <strain evidence="3">ML311-T8</strain>
    </source>
</reference>
<dbReference type="KEGG" id="ppsc:EHS13_27585"/>
<keyword evidence="3" id="KW-1185">Reference proteome</keyword>
<dbReference type="EMBL" id="CP034235">
    <property type="protein sequence ID" value="QGQ98380.1"/>
    <property type="molecule type" value="Genomic_DNA"/>
</dbReference>
<dbReference type="Pfam" id="PF18911">
    <property type="entry name" value="PKD_4"/>
    <property type="match status" value="1"/>
</dbReference>
<dbReference type="SMART" id="SM00089">
    <property type="entry name" value="PKD"/>
    <property type="match status" value="1"/>
</dbReference>
<sequence length="850" mass="90851">MMNAIKKMIYILVCLSLMFGIQYQINIPVAQAATLNITSYGATANDSSDDRTAIQNAITAAVSGDTVYFPNGTFNITSPIVAKAGVKLLGQSQSGAIVKFTGTSEPSYIRRDSSSNAIQSYGMIHIIGISNVEISYLTLNGNNNNYAGNGISAEGSLAGTPSTNLNIHHVTIQNLSSNLVFGPMGISFTGYNQPTVIPGVTDSMIADNTVSSINTSSAWGAGIRVSWGSSRNSILRNTVSNTGRGGIFCNNGSEDTVIRSNTVTGSGGEGLGIEVWNGCNRAIIEDNVIDHWLSVAQSDYVAVRRNVVSDKSGIYKFLGIEFADATHGVFTDNLVDGGAEIGFSISGDEVKNYAYIGHNTFNHSSLFGAQIQGDLGGASKLYFYKTDFINTQIGIEPPPYNTIDGNGLRFNGNVTDVTFDNSSVSNNQREGVLLYGSNVDRLTFKNSQFTGNTSVAFGSYSGYSAFGFTGNTVSGNGSNTTPSAVSFGNIEPTAVISSASSGSVGQSISFSSSSTDSDGTISHVLWDFGDGAPTSSSSTSHTYSQPGSYRVTLTVWDNGGRGAIKESTIVISSLTTVVDDLNDWTKTYSHTSNLTFDTINTTYFGGDASRAARNGTSTNEEVVWNRTGMTSFEAVGFFCGCEAVSHYSFYTSANGSSWTSVTPTTTGGTGDWLKYTYTLSNLSGVNYVKIRWNHTSGSSWTPQLSKVTYTYPTPTVVDDLNDWTKTYSHTSNLTFDTINSIYFSGDTSRAARNGTSTNEEVVWNRTGMTSFEAVGFYCGCEAISHYSFYTSANGSSWTAVTPTTTGGTGDWLKYKYTLSSLTGVNYVKIRWNHTGGSSWTPQLSKVTYTY</sequence>
<dbReference type="AlphaFoldDB" id="A0A6B8RPU5"/>
<dbReference type="Gene3D" id="2.60.40.10">
    <property type="entry name" value="Immunoglobulins"/>
    <property type="match status" value="1"/>
</dbReference>
<evidence type="ECO:0000313" key="2">
    <source>
        <dbReference type="EMBL" id="QGQ98380.1"/>
    </source>
</evidence>
<dbReference type="PROSITE" id="PS50093">
    <property type="entry name" value="PKD"/>
    <property type="match status" value="1"/>
</dbReference>
<dbReference type="SUPFAM" id="SSF49299">
    <property type="entry name" value="PKD domain"/>
    <property type="match status" value="1"/>
</dbReference>
<dbReference type="Pfam" id="PF12708">
    <property type="entry name" value="Pect-lyase_RHGA_epim"/>
    <property type="match status" value="1"/>
</dbReference>
<dbReference type="RefSeq" id="WP_155703485.1">
    <property type="nucleotide sequence ID" value="NZ_CP034235.1"/>
</dbReference>
<dbReference type="CDD" id="cd00146">
    <property type="entry name" value="PKD"/>
    <property type="match status" value="1"/>
</dbReference>
<dbReference type="InterPro" id="IPR011050">
    <property type="entry name" value="Pectin_lyase_fold/virulence"/>
</dbReference>
<dbReference type="InterPro" id="IPR024535">
    <property type="entry name" value="RHGA/B-epi-like_pectate_lyase"/>
</dbReference>
<dbReference type="InterPro" id="IPR039448">
    <property type="entry name" value="Beta_helix"/>
</dbReference>
<dbReference type="InterPro" id="IPR022409">
    <property type="entry name" value="PKD/Chitinase_dom"/>
</dbReference>
<dbReference type="SMART" id="SM00710">
    <property type="entry name" value="PbH1"/>
    <property type="match status" value="8"/>
</dbReference>
<dbReference type="Proteomes" id="UP000426246">
    <property type="component" value="Chromosome"/>
</dbReference>
<dbReference type="SUPFAM" id="SSF51126">
    <property type="entry name" value="Pectin lyase-like"/>
    <property type="match status" value="1"/>
</dbReference>
<gene>
    <name evidence="2" type="ORF">EHS13_27585</name>
</gene>
<name>A0A6B8RPU5_9BACL</name>
<dbReference type="InterPro" id="IPR012334">
    <property type="entry name" value="Pectin_lyas_fold"/>
</dbReference>
<dbReference type="InterPro" id="IPR000601">
    <property type="entry name" value="PKD_dom"/>
</dbReference>
<evidence type="ECO:0000313" key="3">
    <source>
        <dbReference type="Proteomes" id="UP000426246"/>
    </source>
</evidence>
<dbReference type="InterPro" id="IPR006626">
    <property type="entry name" value="PbH1"/>
</dbReference>
<organism evidence="2 3">
    <name type="scientific">Paenibacillus psychroresistens</name>
    <dbReference type="NCBI Taxonomy" id="1778678"/>
    <lineage>
        <taxon>Bacteria</taxon>
        <taxon>Bacillati</taxon>
        <taxon>Bacillota</taxon>
        <taxon>Bacilli</taxon>
        <taxon>Bacillales</taxon>
        <taxon>Paenibacillaceae</taxon>
        <taxon>Paenibacillus</taxon>
    </lineage>
</organism>